<reference evidence="10 11" key="1">
    <citation type="submission" date="2016-07" db="EMBL/GenBank/DDBJ databases">
        <title>Pervasive Adenine N6-methylation of Active Genes in Fungi.</title>
        <authorList>
            <consortium name="DOE Joint Genome Institute"/>
            <person name="Mondo S.J."/>
            <person name="Dannebaum R.O."/>
            <person name="Kuo R.C."/>
            <person name="Labutti K."/>
            <person name="Haridas S."/>
            <person name="Kuo A."/>
            <person name="Salamov A."/>
            <person name="Ahrendt S.R."/>
            <person name="Lipzen A."/>
            <person name="Sullivan W."/>
            <person name="Andreopoulos W.B."/>
            <person name="Clum A."/>
            <person name="Lindquist E."/>
            <person name="Daum C."/>
            <person name="Ramamoorthy G.K."/>
            <person name="Gryganskyi A."/>
            <person name="Culley D."/>
            <person name="Magnuson J.K."/>
            <person name="James T.Y."/>
            <person name="O'Malley M.A."/>
            <person name="Stajich J.E."/>
            <person name="Spatafora J.W."/>
            <person name="Visel A."/>
            <person name="Grigoriev I.V."/>
        </authorList>
    </citation>
    <scope>NUCLEOTIDE SEQUENCE [LARGE SCALE GENOMIC DNA]</scope>
    <source>
        <strain evidence="10 11">12-1054</strain>
    </source>
</reference>
<evidence type="ECO:0000256" key="7">
    <source>
        <dbReference type="RuleBase" id="RU362003"/>
    </source>
</evidence>
<dbReference type="SUPFAM" id="SSF48239">
    <property type="entry name" value="Terpenoid cyclases/Protein prenyltransferases"/>
    <property type="match status" value="2"/>
</dbReference>
<evidence type="ECO:0000256" key="3">
    <source>
        <dbReference type="ARBA" id="ARBA00022737"/>
    </source>
</evidence>
<accession>A0A1Y2F6N0</accession>
<dbReference type="CDD" id="cd02892">
    <property type="entry name" value="SQCY_1"/>
    <property type="match status" value="1"/>
</dbReference>
<dbReference type="InterPro" id="IPR032697">
    <property type="entry name" value="SQ_cyclase_N"/>
</dbReference>
<evidence type="ECO:0000313" key="10">
    <source>
        <dbReference type="EMBL" id="ORY79552.1"/>
    </source>
</evidence>
<dbReference type="FunFam" id="1.50.10.20:FF:000002">
    <property type="entry name" value="Terpene cyclase/mutase family member"/>
    <property type="match status" value="1"/>
</dbReference>
<comment type="caution">
    <text evidence="10">The sequence shown here is derived from an EMBL/GenBank/DDBJ whole genome shotgun (WGS) entry which is preliminary data.</text>
</comment>
<dbReference type="InterPro" id="IPR008930">
    <property type="entry name" value="Terpenoid_cyclase/PrenylTrfase"/>
</dbReference>
<evidence type="ECO:0000313" key="11">
    <source>
        <dbReference type="Proteomes" id="UP000193685"/>
    </source>
</evidence>
<evidence type="ECO:0000256" key="4">
    <source>
        <dbReference type="ARBA" id="ARBA00022955"/>
    </source>
</evidence>
<evidence type="ECO:0000256" key="5">
    <source>
        <dbReference type="ARBA" id="ARBA00023098"/>
    </source>
</evidence>
<gene>
    <name evidence="10" type="ORF">BCR37DRAFT_96887</name>
</gene>
<comment type="similarity">
    <text evidence="1 7">Belongs to the terpene cyclase/mutase family.</text>
</comment>
<dbReference type="AlphaFoldDB" id="A0A1Y2F6N0"/>
<dbReference type="Gene3D" id="6.20.120.20">
    <property type="match status" value="1"/>
</dbReference>
<dbReference type="GO" id="GO:0016740">
    <property type="term" value="F:transferase activity"/>
    <property type="evidence" value="ECO:0007669"/>
    <property type="project" value="UniProtKB-KW"/>
</dbReference>
<dbReference type="Proteomes" id="UP000193685">
    <property type="component" value="Unassembled WGS sequence"/>
</dbReference>
<dbReference type="PANTHER" id="PTHR11764">
    <property type="entry name" value="TERPENE CYCLASE/MUTASE FAMILY MEMBER"/>
    <property type="match status" value="1"/>
</dbReference>
<dbReference type="InterPro" id="IPR018333">
    <property type="entry name" value="Squalene_cyclase"/>
</dbReference>
<evidence type="ECO:0000259" key="9">
    <source>
        <dbReference type="Pfam" id="PF13249"/>
    </source>
</evidence>
<dbReference type="GeneID" id="63789153"/>
<dbReference type="EC" id="5.4.99.-" evidence="7"/>
<dbReference type="SFLD" id="SFLDG01016">
    <property type="entry name" value="Prenyltransferase_Like_2"/>
    <property type="match status" value="1"/>
</dbReference>
<keyword evidence="4" id="KW-0752">Steroid biosynthesis</keyword>
<name>A0A1Y2F6N0_PROLT</name>
<dbReference type="OrthoDB" id="21502at2759"/>
<keyword evidence="11" id="KW-1185">Reference proteome</keyword>
<dbReference type="EMBL" id="MCFI01000015">
    <property type="protein sequence ID" value="ORY79552.1"/>
    <property type="molecule type" value="Genomic_DNA"/>
</dbReference>
<dbReference type="STRING" id="56484.A0A1Y2F6N0"/>
<dbReference type="GO" id="GO:0016104">
    <property type="term" value="P:triterpenoid biosynthetic process"/>
    <property type="evidence" value="ECO:0007669"/>
    <property type="project" value="InterPro"/>
</dbReference>
<dbReference type="RefSeq" id="XP_040723923.1">
    <property type="nucleotide sequence ID" value="XM_040872554.1"/>
</dbReference>
<keyword evidence="10" id="KW-0808">Transferase</keyword>
<organism evidence="10 11">
    <name type="scientific">Protomyces lactucae-debilis</name>
    <dbReference type="NCBI Taxonomy" id="2754530"/>
    <lineage>
        <taxon>Eukaryota</taxon>
        <taxon>Fungi</taxon>
        <taxon>Dikarya</taxon>
        <taxon>Ascomycota</taxon>
        <taxon>Taphrinomycotina</taxon>
        <taxon>Taphrinomycetes</taxon>
        <taxon>Taphrinales</taxon>
        <taxon>Protomycetaceae</taxon>
        <taxon>Protomyces</taxon>
    </lineage>
</organism>
<dbReference type="InterPro" id="IPR032696">
    <property type="entry name" value="SQ_cyclase_C"/>
</dbReference>
<dbReference type="GO" id="GO:0006696">
    <property type="term" value="P:ergosterol biosynthetic process"/>
    <property type="evidence" value="ECO:0007669"/>
    <property type="project" value="TreeGrafter"/>
</dbReference>
<dbReference type="Pfam" id="PF13249">
    <property type="entry name" value="SQHop_cyclase_N"/>
    <property type="match status" value="1"/>
</dbReference>
<dbReference type="GO" id="GO:0005811">
    <property type="term" value="C:lipid droplet"/>
    <property type="evidence" value="ECO:0007669"/>
    <property type="project" value="InterPro"/>
</dbReference>
<dbReference type="FunFam" id="1.50.10.20:FF:000003">
    <property type="entry name" value="Terpene cyclase/mutase family member"/>
    <property type="match status" value="1"/>
</dbReference>
<dbReference type="OMA" id="YRYRHIS"/>
<keyword evidence="5" id="KW-0443">Lipid metabolism</keyword>
<feature type="domain" description="Squalene cyclase N-terminal" evidence="9">
    <location>
        <begin position="68"/>
        <end position="355"/>
    </location>
</feature>
<keyword evidence="2" id="KW-0444">Lipid biosynthesis</keyword>
<evidence type="ECO:0000259" key="8">
    <source>
        <dbReference type="Pfam" id="PF13243"/>
    </source>
</evidence>
<sequence length="704" mass="80356">MTDRSRWRLSQDVTIGVQRWEYLSPQAAKKRPLSLPERYFLNLPIDPPTLPKPKNALDASRNGFEFYRHLQLPDGHWGCFYGGPSFLLPGFVIALYVAEQQIPDPQRLEMIKFLRSSVNEDGGWGMHLAGPSTVFGTALYYVSGRILGLDASDPLCIRARETLLSMGGATGIPQWGKFWLATLGLFDWDGINPVPTEFWLLPDWVPLHPWRWWIHTRVVYLPMSYIFCNRFTMPSNDLTRALKQELYSQPFEQIVFANHRNNVSEHDILKRHSLVLRIINVLLVLWFKYLRPQWLHEKANELVRHLIHREDQNTGYACIAPVNAAMHILSNYWSYGPDSEQVKKQVDKIWDYMWIDGTGMTASGTNGVQLWDTAFSVSCLVEAGLSQEKPFQGALDKALDFLDKSQFRDDLADPYRQRRKGGWPFSTVDNGYIVSDCTAEGLKAFLLLQENPQFANKLADERLFDCVDTLLSMQNANGGFASYELVRGSQLLELLNPAEVFDRIMVEYCYVECTSAVNSALSLFQQRYPVYRATELAESRRRAVEYIVTEQRADGSFYGSWGICFTYGTMFAVEALVLAGMTYADSPPLRRAIDFILSKQMDDGGWGESYLSSESEQYVHSEQSLVVQTSWALIALVLAAPKEVAGEAMHKAVRLLMSRQTKTGEWLQEETEGVFNRTCMIGYPNYRHYFPIKALGLYSKHIAS</sequence>
<keyword evidence="3" id="KW-0677">Repeat</keyword>
<evidence type="ECO:0000256" key="1">
    <source>
        <dbReference type="ARBA" id="ARBA00009755"/>
    </source>
</evidence>
<proteinExistence type="inferred from homology"/>
<protein>
    <recommendedName>
        <fullName evidence="7">Terpene cyclase/mutase family member</fullName>
        <ecNumber evidence="7">5.4.99.-</ecNumber>
    </recommendedName>
</protein>
<evidence type="ECO:0000256" key="2">
    <source>
        <dbReference type="ARBA" id="ARBA00022516"/>
    </source>
</evidence>
<dbReference type="PANTHER" id="PTHR11764:SF20">
    <property type="entry name" value="LANOSTEROL SYNTHASE"/>
    <property type="match status" value="1"/>
</dbReference>
<feature type="domain" description="Squalene cyclase C-terminal" evidence="8">
    <location>
        <begin position="370"/>
        <end position="699"/>
    </location>
</feature>
<dbReference type="GO" id="GO:0000250">
    <property type="term" value="F:lanosterol synthase activity"/>
    <property type="evidence" value="ECO:0007669"/>
    <property type="project" value="UniProtKB-ARBA"/>
</dbReference>
<dbReference type="Pfam" id="PF13243">
    <property type="entry name" value="SQHop_cyclase_C"/>
    <property type="match status" value="1"/>
</dbReference>
<dbReference type="NCBIfam" id="TIGR01787">
    <property type="entry name" value="squalene_cyclas"/>
    <property type="match status" value="1"/>
</dbReference>
<keyword evidence="6 7" id="KW-0413">Isomerase</keyword>
<dbReference type="Gene3D" id="1.50.10.20">
    <property type="match status" value="2"/>
</dbReference>
<evidence type="ECO:0000256" key="6">
    <source>
        <dbReference type="ARBA" id="ARBA00023235"/>
    </source>
</evidence>